<sequence>MYKYKLSFKKSIKESGVESGTALIFSPHTTAGITINEKELSI</sequence>
<dbReference type="Proteomes" id="UP000726170">
    <property type="component" value="Unassembled WGS sequence"/>
</dbReference>
<reference evidence="1 2" key="1">
    <citation type="submission" date="2021-06" db="EMBL/GenBank/DDBJ databases">
        <authorList>
            <person name="Sun Q."/>
            <person name="Li D."/>
        </authorList>
    </citation>
    <scope>NUCLEOTIDE SEQUENCE [LARGE SCALE GENOMIC DNA]</scope>
    <source>
        <strain evidence="1 2">MSJ-11</strain>
    </source>
</reference>
<gene>
    <name evidence="1" type="ORF">KQI86_05415</name>
</gene>
<evidence type="ECO:0000313" key="1">
    <source>
        <dbReference type="EMBL" id="MBU5483761.1"/>
    </source>
</evidence>
<protein>
    <submittedName>
        <fullName evidence="1">YjbQ family protein</fullName>
    </submittedName>
</protein>
<accession>A0ABS6EGC5</accession>
<comment type="caution">
    <text evidence="1">The sequence shown here is derived from an EMBL/GenBank/DDBJ whole genome shotgun (WGS) entry which is preliminary data.</text>
</comment>
<proteinExistence type="predicted"/>
<dbReference type="InterPro" id="IPR001602">
    <property type="entry name" value="UPF0047_YjbQ-like"/>
</dbReference>
<keyword evidence="2" id="KW-1185">Reference proteome</keyword>
<evidence type="ECO:0000313" key="2">
    <source>
        <dbReference type="Proteomes" id="UP000726170"/>
    </source>
</evidence>
<dbReference type="Pfam" id="PF01894">
    <property type="entry name" value="YjbQ"/>
    <property type="match status" value="1"/>
</dbReference>
<name>A0ABS6EGC5_9CLOT</name>
<dbReference type="EMBL" id="JAHLQF010000001">
    <property type="protein sequence ID" value="MBU5483761.1"/>
    <property type="molecule type" value="Genomic_DNA"/>
</dbReference>
<organism evidence="1 2">
    <name type="scientific">Clostridium mobile</name>
    <dbReference type="NCBI Taxonomy" id="2841512"/>
    <lineage>
        <taxon>Bacteria</taxon>
        <taxon>Bacillati</taxon>
        <taxon>Bacillota</taxon>
        <taxon>Clostridia</taxon>
        <taxon>Eubacteriales</taxon>
        <taxon>Clostridiaceae</taxon>
        <taxon>Clostridium</taxon>
    </lineage>
</organism>